<dbReference type="Pfam" id="PF14576">
    <property type="entry name" value="SEO_N"/>
    <property type="match status" value="1"/>
</dbReference>
<feature type="domain" description="Sieve element occlusion C-terminal" evidence="2">
    <location>
        <begin position="493"/>
        <end position="719"/>
    </location>
</feature>
<dbReference type="InterPro" id="IPR027942">
    <property type="entry name" value="SEO_N"/>
</dbReference>
<sequence>MTSLQSGGFWQHSQSYLDDEILIKKLLLSHDPDCRRLNSEMLLSAVENIVFHATASEDLVSDKPVIANFKSNISNIELIESPEPLMHTIYKIAHEMLCKGPGKEDLHTRTMASLDLLGSHRWGAKAALALAAFAISYGEFSLLMQLRPHIPLAVSIANFKQIPSNMSMLKPQVKALISLSKTMVDLTKCIIEFEALPLVHVGPDMEDLAVMKPKIYVTAYWIIRSTLVCSSQIKSLMAMKPEQVHVLTCHKSKKMLIFFLHAKYFKLNNSANFSYFSRYSNITIAAWELLSLDNRLSSIYSHLRPQVDAFCRQTEAKMHQKLLSLFKKSHIDNQDVLQMLFALKDDLPLKDCSTQEKLGVSALKSKVVVLLVSKPDLLPFEQSFFLVNQTYDHPHNDKIEGSYAIIWVPISFYEAWTDAEQKWFDFISNSMPYYLVRQPWSLNSAVVNFMKQEWNYGGEAIMVVLDSEGMITNLNALDMVFIWGSKAYPFSLSRENELWDGEQWKMQLITNEIHPILTQWVEEGRNICIYGSENLDWIREFNAKMKDIKDAGMQHEMIYVGKNNPGEHTKEILSIMNRDIQSNLLSFTKIQLFWLRLESMRRSKSRLGNNASTDNVLAQVSALLDNNNDNGWAVYGKGLSTDIVRVEEDEIFRCLNLFRQWGENVGRLEFIDALRTVLEPPLVNGPCNHTKVVPYSEGLVQGNMVCQNCKRLMKKFTIYE</sequence>
<feature type="domain" description="Sieve element occlusion N-terminal" evidence="1">
    <location>
        <begin position="18"/>
        <end position="330"/>
    </location>
</feature>
<dbReference type="EMBL" id="SMMG02000002">
    <property type="protein sequence ID" value="KAA3483371.1"/>
    <property type="molecule type" value="Genomic_DNA"/>
</dbReference>
<dbReference type="GO" id="GO:0010088">
    <property type="term" value="P:phloem development"/>
    <property type="evidence" value="ECO:0007669"/>
    <property type="project" value="InterPro"/>
</dbReference>
<gene>
    <name evidence="3" type="ORF">EPI10_005552</name>
</gene>
<dbReference type="AlphaFoldDB" id="A0A5B6WND0"/>
<accession>A0A5B6WND0</accession>
<dbReference type="PANTHER" id="PTHR33232">
    <property type="entry name" value="PROTEIN SIEVE ELEMENT OCCLUSION B-LIKE"/>
    <property type="match status" value="1"/>
</dbReference>
<keyword evidence="4" id="KW-1185">Reference proteome</keyword>
<dbReference type="OrthoDB" id="1670392at2759"/>
<name>A0A5B6WND0_9ROSI</name>
<organism evidence="3 4">
    <name type="scientific">Gossypium australe</name>
    <dbReference type="NCBI Taxonomy" id="47621"/>
    <lineage>
        <taxon>Eukaryota</taxon>
        <taxon>Viridiplantae</taxon>
        <taxon>Streptophyta</taxon>
        <taxon>Embryophyta</taxon>
        <taxon>Tracheophyta</taxon>
        <taxon>Spermatophyta</taxon>
        <taxon>Magnoliopsida</taxon>
        <taxon>eudicotyledons</taxon>
        <taxon>Gunneridae</taxon>
        <taxon>Pentapetalae</taxon>
        <taxon>rosids</taxon>
        <taxon>malvids</taxon>
        <taxon>Malvales</taxon>
        <taxon>Malvaceae</taxon>
        <taxon>Malvoideae</taxon>
        <taxon>Gossypium</taxon>
    </lineage>
</organism>
<reference evidence="4" key="1">
    <citation type="journal article" date="2019" name="Plant Biotechnol. J.">
        <title>Genome sequencing of the Australian wild diploid species Gossypium australe highlights disease resistance and delayed gland morphogenesis.</title>
        <authorList>
            <person name="Cai Y."/>
            <person name="Cai X."/>
            <person name="Wang Q."/>
            <person name="Wang P."/>
            <person name="Zhang Y."/>
            <person name="Cai C."/>
            <person name="Xu Y."/>
            <person name="Wang K."/>
            <person name="Zhou Z."/>
            <person name="Wang C."/>
            <person name="Geng S."/>
            <person name="Li B."/>
            <person name="Dong Q."/>
            <person name="Hou Y."/>
            <person name="Wang H."/>
            <person name="Ai P."/>
            <person name="Liu Z."/>
            <person name="Yi F."/>
            <person name="Sun M."/>
            <person name="An G."/>
            <person name="Cheng J."/>
            <person name="Zhang Y."/>
            <person name="Shi Q."/>
            <person name="Xie Y."/>
            <person name="Shi X."/>
            <person name="Chang Y."/>
            <person name="Huang F."/>
            <person name="Chen Y."/>
            <person name="Hong S."/>
            <person name="Mi L."/>
            <person name="Sun Q."/>
            <person name="Zhang L."/>
            <person name="Zhou B."/>
            <person name="Peng R."/>
            <person name="Zhang X."/>
            <person name="Liu F."/>
        </authorList>
    </citation>
    <scope>NUCLEOTIDE SEQUENCE [LARGE SCALE GENOMIC DNA]</scope>
    <source>
        <strain evidence="4">cv. PA1801</strain>
    </source>
</reference>
<comment type="caution">
    <text evidence="3">The sequence shown here is derived from an EMBL/GenBank/DDBJ whole genome shotgun (WGS) entry which is preliminary data.</text>
</comment>
<evidence type="ECO:0000313" key="3">
    <source>
        <dbReference type="EMBL" id="KAA3483371.1"/>
    </source>
</evidence>
<dbReference type="InterPro" id="IPR039299">
    <property type="entry name" value="SEOA"/>
</dbReference>
<dbReference type="PANTHER" id="PTHR33232:SF11">
    <property type="entry name" value="PROTEIN SIEVE ELEMENT OCCLUSION C"/>
    <property type="match status" value="1"/>
</dbReference>
<dbReference type="Pfam" id="PF14577">
    <property type="entry name" value="SEO_C"/>
    <property type="match status" value="1"/>
</dbReference>
<evidence type="ECO:0000259" key="1">
    <source>
        <dbReference type="Pfam" id="PF14576"/>
    </source>
</evidence>
<evidence type="ECO:0000259" key="2">
    <source>
        <dbReference type="Pfam" id="PF14577"/>
    </source>
</evidence>
<evidence type="ECO:0000313" key="4">
    <source>
        <dbReference type="Proteomes" id="UP000325315"/>
    </source>
</evidence>
<proteinExistence type="predicted"/>
<protein>
    <submittedName>
        <fullName evidence="3">Protein SIEVE ELEMENT OCCLUSION C</fullName>
    </submittedName>
</protein>
<dbReference type="InterPro" id="IPR027944">
    <property type="entry name" value="SEO_C"/>
</dbReference>
<dbReference type="Proteomes" id="UP000325315">
    <property type="component" value="Unassembled WGS sequence"/>
</dbReference>